<dbReference type="RefSeq" id="WP_318651547.1">
    <property type="nucleotide sequence ID" value="NZ_CP137852.1"/>
</dbReference>
<feature type="domain" description="Amine oxidase" evidence="6">
    <location>
        <begin position="12"/>
        <end position="491"/>
    </location>
</feature>
<evidence type="ECO:0000256" key="1">
    <source>
        <dbReference type="ARBA" id="ARBA00004829"/>
    </source>
</evidence>
<keyword evidence="4 5" id="KW-0560">Oxidoreductase</keyword>
<sequence>MTQRVLIIGAGIAGLTAAAMLASRGHDVTVLERQAAPGGKMRHLAIGDARIDGGPTVFTMRWVFDEIFAACGTSLAEHLTLQPVEVLARHAWDGRPGRLDLFADIQRSAEAIGAFAGAAEARGYLDFVARAKKTFSALEAPFIRASRPSPMGLVSRAGIGGMGRLLATSPFSTLWNALGEHFQDARLRQLFGRYATYVGSSPFLAPATLMLIAHVEQEGVWLVEGGMHRVARAFEALAAAKGARFRYESDVAEILVKGGRAAGVRLADGEVLEAGTIISNGDVAAISAGRFGQAAMGAVAPVPRARRSLSAVTWGMHVRTEGFPLVRHNVFFSGDYTREFDELTQQGRLPSTPTVYVCAQDRGDDDSALDGPERLLCLINAPARGDYRPIPPGALAEAERATFALLARCGLTVERDPAREILTTPTGFDALFPATGGALYGQAVHGWSATFARPGTQTKLPGLHVASGSAHPGAGVPMAALSGRLAALRVLEGR</sequence>
<keyword evidence="3 5" id="KW-0125">Carotenoid biosynthesis</keyword>
<dbReference type="EMBL" id="CP137852">
    <property type="protein sequence ID" value="WPB87595.1"/>
    <property type="molecule type" value="Genomic_DNA"/>
</dbReference>
<gene>
    <name evidence="7" type="primary">crtI</name>
    <name evidence="7" type="ORF">R9Z33_12105</name>
</gene>
<dbReference type="PRINTS" id="PR00419">
    <property type="entry name" value="ADXRDTASE"/>
</dbReference>
<evidence type="ECO:0000256" key="3">
    <source>
        <dbReference type="ARBA" id="ARBA00022746"/>
    </source>
</evidence>
<dbReference type="InterPro" id="IPR054841">
    <property type="entry name" value="carotdesatCrtD"/>
</dbReference>
<dbReference type="GO" id="GO:0016491">
    <property type="term" value="F:oxidoreductase activity"/>
    <property type="evidence" value="ECO:0007669"/>
    <property type="project" value="UniProtKB-KW"/>
</dbReference>
<dbReference type="NCBIfam" id="NF045637">
    <property type="entry name" value="carotdesatCrtDProt"/>
    <property type="match status" value="1"/>
</dbReference>
<reference evidence="7 8" key="1">
    <citation type="submission" date="2023-11" db="EMBL/GenBank/DDBJ databases">
        <title>Arctic aerobic anoxygenic photoheterotroph Sediminicoccus rosea KRV36 adapts its photosynthesis to long days of polar summer.</title>
        <authorList>
            <person name="Tomasch J."/>
            <person name="Kopejtka K."/>
            <person name="Bily T."/>
            <person name="Gardiner A.T."/>
            <person name="Gardian Z."/>
            <person name="Shivaramu S."/>
            <person name="Koblizek M."/>
            <person name="Engelhardt F."/>
            <person name="Kaftan D."/>
        </authorList>
    </citation>
    <scope>NUCLEOTIDE SEQUENCE [LARGE SCALE GENOMIC DNA]</scope>
    <source>
        <strain evidence="7 8">R-30</strain>
    </source>
</reference>
<dbReference type="InterPro" id="IPR002937">
    <property type="entry name" value="Amino_oxidase"/>
</dbReference>
<name>A0ABZ0PR68_9PROT</name>
<keyword evidence="8" id="KW-1185">Reference proteome</keyword>
<dbReference type="Gene3D" id="3.50.50.60">
    <property type="entry name" value="FAD/NAD(P)-binding domain"/>
    <property type="match status" value="2"/>
</dbReference>
<evidence type="ECO:0000256" key="4">
    <source>
        <dbReference type="ARBA" id="ARBA00023002"/>
    </source>
</evidence>
<dbReference type="PANTHER" id="PTHR43734">
    <property type="entry name" value="PHYTOENE DESATURASE"/>
    <property type="match status" value="1"/>
</dbReference>
<dbReference type="EC" id="1.-.-.-" evidence="7"/>
<protein>
    <submittedName>
        <fullName evidence="7">Phytoene desaturase family protein</fullName>
        <ecNumber evidence="7">1.-.-.-</ecNumber>
    </submittedName>
</protein>
<accession>A0ABZ0PR68</accession>
<dbReference type="Proteomes" id="UP001305521">
    <property type="component" value="Chromosome"/>
</dbReference>
<evidence type="ECO:0000259" key="6">
    <source>
        <dbReference type="Pfam" id="PF01593"/>
    </source>
</evidence>
<evidence type="ECO:0000256" key="2">
    <source>
        <dbReference type="ARBA" id="ARBA00006046"/>
    </source>
</evidence>
<evidence type="ECO:0000313" key="7">
    <source>
        <dbReference type="EMBL" id="WPB87595.1"/>
    </source>
</evidence>
<dbReference type="NCBIfam" id="TIGR02734">
    <property type="entry name" value="crtI_fam"/>
    <property type="match status" value="1"/>
</dbReference>
<evidence type="ECO:0000313" key="8">
    <source>
        <dbReference type="Proteomes" id="UP001305521"/>
    </source>
</evidence>
<dbReference type="InterPro" id="IPR014105">
    <property type="entry name" value="Carotenoid/retinoid_OxRdtase"/>
</dbReference>
<dbReference type="InterPro" id="IPR036188">
    <property type="entry name" value="FAD/NAD-bd_sf"/>
</dbReference>
<comment type="pathway">
    <text evidence="1 5">Carotenoid biosynthesis.</text>
</comment>
<comment type="similarity">
    <text evidence="2 5">Belongs to the carotenoid/retinoid oxidoreductase family.</text>
</comment>
<proteinExistence type="inferred from homology"/>
<dbReference type="SUPFAM" id="SSF51905">
    <property type="entry name" value="FAD/NAD(P)-binding domain"/>
    <property type="match status" value="1"/>
</dbReference>
<dbReference type="Pfam" id="PF01593">
    <property type="entry name" value="Amino_oxidase"/>
    <property type="match status" value="1"/>
</dbReference>
<evidence type="ECO:0000256" key="5">
    <source>
        <dbReference type="RuleBase" id="RU362075"/>
    </source>
</evidence>
<dbReference type="PANTHER" id="PTHR43734:SF7">
    <property type="entry name" value="4,4'-DIAPONEUROSPORENE OXYGENASE"/>
    <property type="match status" value="1"/>
</dbReference>
<organism evidence="7 8">
    <name type="scientific">Sediminicoccus rosea</name>
    <dbReference type="NCBI Taxonomy" id="1225128"/>
    <lineage>
        <taxon>Bacteria</taxon>
        <taxon>Pseudomonadati</taxon>
        <taxon>Pseudomonadota</taxon>
        <taxon>Alphaproteobacteria</taxon>
        <taxon>Acetobacterales</taxon>
        <taxon>Roseomonadaceae</taxon>
        <taxon>Sediminicoccus</taxon>
    </lineage>
</organism>